<dbReference type="SMART" id="SM00465">
    <property type="entry name" value="GIYc"/>
    <property type="match status" value="1"/>
</dbReference>
<gene>
    <name evidence="3" type="ordered locus">RPC_1266</name>
</gene>
<dbReference type="InterPro" id="IPR035901">
    <property type="entry name" value="GIY-YIG_endonuc_sf"/>
</dbReference>
<evidence type="ECO:0000259" key="2">
    <source>
        <dbReference type="PROSITE" id="PS50164"/>
    </source>
</evidence>
<dbReference type="eggNOG" id="COG2827">
    <property type="taxonomic scope" value="Bacteria"/>
</dbReference>
<dbReference type="Pfam" id="PF01541">
    <property type="entry name" value="GIY-YIG"/>
    <property type="match status" value="1"/>
</dbReference>
<dbReference type="PANTHER" id="PTHR34477:SF5">
    <property type="entry name" value="BSL5627 PROTEIN"/>
    <property type="match status" value="1"/>
</dbReference>
<dbReference type="KEGG" id="rpc:RPC_1266"/>
<dbReference type="RefSeq" id="WP_011471733.1">
    <property type="nucleotide sequence ID" value="NC_007925.1"/>
</dbReference>
<comment type="similarity">
    <text evidence="1">Belongs to the UPF0213 family.</text>
</comment>
<protein>
    <submittedName>
        <fullName evidence="3">Excinuclease ABC, C subunit-like</fullName>
    </submittedName>
</protein>
<dbReference type="EMBL" id="CP000301">
    <property type="protein sequence ID" value="ABD86828.1"/>
    <property type="molecule type" value="Genomic_DNA"/>
</dbReference>
<dbReference type="PANTHER" id="PTHR34477">
    <property type="entry name" value="UPF0213 PROTEIN YHBQ"/>
    <property type="match status" value="1"/>
</dbReference>
<accession>Q219V8</accession>
<dbReference type="SUPFAM" id="SSF82771">
    <property type="entry name" value="GIY-YIG endonuclease"/>
    <property type="match status" value="1"/>
</dbReference>
<sequence>MAGLVPAIHVGQICWMRAGYVYFLTNRPNGILYVGVTSDLARRVYEHRTGAVEGFTRRYGLKRLVYFEVYDDIRLAIQREHNIKHWSRTWKVRLILANNPEWNDLFETL</sequence>
<reference evidence="3" key="1">
    <citation type="submission" date="2006-03" db="EMBL/GenBank/DDBJ databases">
        <title>Complete sequence of Rhodopseudomonas palustris BisB18.</title>
        <authorList>
            <consortium name="US DOE Joint Genome Institute"/>
            <person name="Copeland A."/>
            <person name="Lucas S."/>
            <person name="Lapidus A."/>
            <person name="Barry K."/>
            <person name="Detter J.C."/>
            <person name="Glavina del Rio T."/>
            <person name="Hammon N."/>
            <person name="Israni S."/>
            <person name="Dalin E."/>
            <person name="Tice H."/>
            <person name="Pitluck S."/>
            <person name="Chain P."/>
            <person name="Malfatti S."/>
            <person name="Shin M."/>
            <person name="Vergez L."/>
            <person name="Schmutz J."/>
            <person name="Larimer F."/>
            <person name="Land M."/>
            <person name="Hauser L."/>
            <person name="Pelletier D.A."/>
            <person name="Kyrpides N."/>
            <person name="Anderson I."/>
            <person name="Oda Y."/>
            <person name="Harwood C.S."/>
            <person name="Richardson P."/>
        </authorList>
    </citation>
    <scope>NUCLEOTIDE SEQUENCE [LARGE SCALE GENOMIC DNA]</scope>
    <source>
        <strain evidence="3">BisB18</strain>
    </source>
</reference>
<dbReference type="AlphaFoldDB" id="Q219V8"/>
<evidence type="ECO:0000256" key="1">
    <source>
        <dbReference type="ARBA" id="ARBA00007435"/>
    </source>
</evidence>
<proteinExistence type="inferred from homology"/>
<dbReference type="Gene3D" id="3.40.1440.10">
    <property type="entry name" value="GIY-YIG endonuclease"/>
    <property type="match status" value="1"/>
</dbReference>
<name>Q219V8_RHOPB</name>
<feature type="domain" description="GIY-YIG" evidence="2">
    <location>
        <begin position="17"/>
        <end position="93"/>
    </location>
</feature>
<organism evidence="3">
    <name type="scientific">Rhodopseudomonas palustris (strain BisB18)</name>
    <dbReference type="NCBI Taxonomy" id="316056"/>
    <lineage>
        <taxon>Bacteria</taxon>
        <taxon>Pseudomonadati</taxon>
        <taxon>Pseudomonadota</taxon>
        <taxon>Alphaproteobacteria</taxon>
        <taxon>Hyphomicrobiales</taxon>
        <taxon>Nitrobacteraceae</taxon>
        <taxon>Rhodopseudomonas</taxon>
    </lineage>
</organism>
<dbReference type="CDD" id="cd10448">
    <property type="entry name" value="GIY-YIG_unchar_3"/>
    <property type="match status" value="1"/>
</dbReference>
<dbReference type="PROSITE" id="PS50164">
    <property type="entry name" value="GIY_YIG"/>
    <property type="match status" value="1"/>
</dbReference>
<dbReference type="OrthoDB" id="287318at2"/>
<dbReference type="InterPro" id="IPR050190">
    <property type="entry name" value="UPF0213_domain"/>
</dbReference>
<dbReference type="HOGENOM" id="CLU_135650_3_1_5"/>
<dbReference type="InterPro" id="IPR000305">
    <property type="entry name" value="GIY-YIG_endonuc"/>
</dbReference>
<evidence type="ECO:0000313" key="3">
    <source>
        <dbReference type="EMBL" id="ABD86828.1"/>
    </source>
</evidence>